<organism evidence="1 2">
    <name type="scientific">Lacinutrix neustonica</name>
    <dbReference type="NCBI Taxonomy" id="2980107"/>
    <lineage>
        <taxon>Bacteria</taxon>
        <taxon>Pseudomonadati</taxon>
        <taxon>Bacteroidota</taxon>
        <taxon>Flavobacteriia</taxon>
        <taxon>Flavobacteriales</taxon>
        <taxon>Flavobacteriaceae</taxon>
        <taxon>Lacinutrix</taxon>
    </lineage>
</organism>
<dbReference type="RefSeq" id="WP_267676373.1">
    <property type="nucleotide sequence ID" value="NZ_CP113088.1"/>
</dbReference>
<dbReference type="KEGG" id="lnu:N7U66_18090"/>
<dbReference type="EMBL" id="CP113088">
    <property type="protein sequence ID" value="WAC01775.1"/>
    <property type="molecule type" value="Genomic_DNA"/>
</dbReference>
<gene>
    <name evidence="1" type="ORF">N7U66_18090</name>
</gene>
<dbReference type="AlphaFoldDB" id="A0A9E8SGI7"/>
<evidence type="ECO:0000313" key="1">
    <source>
        <dbReference type="EMBL" id="WAC01775.1"/>
    </source>
</evidence>
<evidence type="ECO:0000313" key="2">
    <source>
        <dbReference type="Proteomes" id="UP001164705"/>
    </source>
</evidence>
<dbReference type="InterPro" id="IPR022134">
    <property type="entry name" value="DUF3667"/>
</dbReference>
<name>A0A9E8SGI7_9FLAO</name>
<protein>
    <submittedName>
        <fullName evidence="1">DUF3667 domain-containing protein</fullName>
    </submittedName>
</protein>
<dbReference type="Proteomes" id="UP001164705">
    <property type="component" value="Chromosome"/>
</dbReference>
<accession>A0A9E8SGI7</accession>
<keyword evidence="2" id="KW-1185">Reference proteome</keyword>
<dbReference type="Pfam" id="PF12412">
    <property type="entry name" value="DUF3667"/>
    <property type="match status" value="1"/>
</dbReference>
<proteinExistence type="predicted"/>
<sequence length="88" mass="10349">MPQQINYCNGCGAKVIKNRLTMRNLFEDFTYNYLNYDNKFLRTFLNLFTKPEAVITSYIDGTRKKYVNVISYFAIALTLSRFANVCHE</sequence>
<reference evidence="1" key="1">
    <citation type="submission" date="2022-11" db="EMBL/GenBank/DDBJ databases">
        <title>Lacinutrix neustonica HL-RS19T sp. nov., isolated from the surface microlayer sample of brackish Lake Shihwa.</title>
        <authorList>
            <person name="Choi J.Y."/>
            <person name="Hwang C.Y."/>
        </authorList>
    </citation>
    <scope>NUCLEOTIDE SEQUENCE</scope>
    <source>
        <strain evidence="1">HL-RS19</strain>
    </source>
</reference>